<dbReference type="InterPro" id="IPR012854">
    <property type="entry name" value="Cu_amine_oxidase-like_N"/>
</dbReference>
<dbReference type="EMBL" id="MSZX01000024">
    <property type="protein sequence ID" value="OPA72985.1"/>
    <property type="molecule type" value="Genomic_DNA"/>
</dbReference>
<comment type="caution">
    <text evidence="3">The sequence shown here is derived from an EMBL/GenBank/DDBJ whole genome shotgun (WGS) entry which is preliminary data.</text>
</comment>
<name>A0A1T2WZI9_9BACL</name>
<dbReference type="STRING" id="1324314.BVG16_30975"/>
<keyword evidence="4" id="KW-1185">Reference proteome</keyword>
<protein>
    <recommendedName>
        <fullName evidence="2">Copper amine oxidase-like N-terminal domain-containing protein</fullName>
    </recommendedName>
</protein>
<proteinExistence type="predicted"/>
<gene>
    <name evidence="3" type="ORF">BVG16_30975</name>
</gene>
<sequence length="639" mass="69765">MLRNSRRLILTCTAALVITLFHPSSGSSAVHAATKASVSESIKVTFNGSEYKPKTAPFVSNGSVYLPVRDMGELLGTMVAWNSSAKTVTMNYPELTVKLVYGSKNAAVNGKTVELTAPLLMVEGRIFVPLRFFSEATGAGVKWEPSLKTVSITRVDDFIKPQVWSGIWLNRKTGDLYTARDEQSPAVLIGKLDASIKGSVSFNAGGIGGGSGSVLTIVDNYGEPHVQYDAYGILIQNNKIVSQKKASYFQRYEQNVSYFQVYNPKGWLQYSVLTDGKIVTVFNEQGKAVKEYDLPALAGKDEVYSVLMVGEDYLVVRPNRTGLLTLIDLKDNTTVVLADKLLSGKDLEYARSNDVPYHGDELKFAGDMGHGTLNFSYDSPVDNKKDNYVRLSYDRPSYEEERNALPKNRSVSELASGCMQETIKSVDMQDGDLQYIPLIGDNKEDGKSINTVCGILKKFASKGVQETTGPPVITETFFHGMGISFTEGDSLQLYAVSKGLAIDLEGNKRLVLNDSQANRDFENLKVQPPRISVGPNPASIGETLHITGANGEYWSESSVVSVYWMPTDSYSNTDKKSLLIYTGTAKFGRYDIKFKMPASGKASDGTMKKIPLGKGRISVYDSSTIELLPAAASSAKTGK</sequence>
<reference evidence="3 4" key="1">
    <citation type="submission" date="2017-01" db="EMBL/GenBank/DDBJ databases">
        <title>Genome analysis of Paenibacillus selenitrireducens ES3-24.</title>
        <authorList>
            <person name="Xu D."/>
            <person name="Yao R."/>
            <person name="Zheng S."/>
        </authorList>
    </citation>
    <scope>NUCLEOTIDE SEQUENCE [LARGE SCALE GENOMIC DNA]</scope>
    <source>
        <strain evidence="3 4">ES3-24</strain>
    </source>
</reference>
<feature type="domain" description="Copper amine oxidase-like N-terminal" evidence="2">
    <location>
        <begin position="46"/>
        <end position="152"/>
    </location>
</feature>
<feature type="chain" id="PRO_5010517293" description="Copper amine oxidase-like N-terminal domain-containing protein" evidence="1">
    <location>
        <begin position="33"/>
        <end position="639"/>
    </location>
</feature>
<dbReference type="InterPro" id="IPR036582">
    <property type="entry name" value="Mao_N_sf"/>
</dbReference>
<dbReference type="RefSeq" id="WP_078503059.1">
    <property type="nucleotide sequence ID" value="NZ_MSZX01000024.1"/>
</dbReference>
<evidence type="ECO:0000313" key="3">
    <source>
        <dbReference type="EMBL" id="OPA72985.1"/>
    </source>
</evidence>
<evidence type="ECO:0000256" key="1">
    <source>
        <dbReference type="SAM" id="SignalP"/>
    </source>
</evidence>
<dbReference type="Gene3D" id="3.30.457.10">
    <property type="entry name" value="Copper amine oxidase-like, N-terminal domain"/>
    <property type="match status" value="1"/>
</dbReference>
<feature type="signal peptide" evidence="1">
    <location>
        <begin position="1"/>
        <end position="32"/>
    </location>
</feature>
<keyword evidence="1" id="KW-0732">Signal</keyword>
<accession>A0A1T2WZI9</accession>
<dbReference type="AlphaFoldDB" id="A0A1T2WZI9"/>
<dbReference type="Proteomes" id="UP000190188">
    <property type="component" value="Unassembled WGS sequence"/>
</dbReference>
<dbReference type="OrthoDB" id="2578443at2"/>
<evidence type="ECO:0000313" key="4">
    <source>
        <dbReference type="Proteomes" id="UP000190188"/>
    </source>
</evidence>
<dbReference type="Pfam" id="PF07833">
    <property type="entry name" value="Cu_amine_oxidN1"/>
    <property type="match status" value="1"/>
</dbReference>
<evidence type="ECO:0000259" key="2">
    <source>
        <dbReference type="Pfam" id="PF07833"/>
    </source>
</evidence>
<dbReference type="SUPFAM" id="SSF55383">
    <property type="entry name" value="Copper amine oxidase, domain N"/>
    <property type="match status" value="1"/>
</dbReference>
<organism evidence="3 4">
    <name type="scientific">Paenibacillus selenitireducens</name>
    <dbReference type="NCBI Taxonomy" id="1324314"/>
    <lineage>
        <taxon>Bacteria</taxon>
        <taxon>Bacillati</taxon>
        <taxon>Bacillota</taxon>
        <taxon>Bacilli</taxon>
        <taxon>Bacillales</taxon>
        <taxon>Paenibacillaceae</taxon>
        <taxon>Paenibacillus</taxon>
    </lineage>
</organism>